<reference evidence="3 4" key="1">
    <citation type="submission" date="2019-03" db="EMBL/GenBank/DDBJ databases">
        <title>Genomic Encyclopedia of Type Strains, Phase IV (KMG-IV): sequencing the most valuable type-strain genomes for metagenomic binning, comparative biology and taxonomic classification.</title>
        <authorList>
            <person name="Goeker M."/>
        </authorList>
    </citation>
    <scope>NUCLEOTIDE SEQUENCE [LARGE SCALE GENOMIC DNA]</scope>
    <source>
        <strain evidence="3 4">DSM 24984</strain>
    </source>
</reference>
<dbReference type="PANTHER" id="PTHR43377">
    <property type="entry name" value="BILIVERDIN REDUCTASE A"/>
    <property type="match status" value="1"/>
</dbReference>
<dbReference type="InterPro" id="IPR000683">
    <property type="entry name" value="Gfo/Idh/MocA-like_OxRdtase_N"/>
</dbReference>
<dbReference type="OrthoDB" id="9815825at2"/>
<keyword evidence="4" id="KW-1185">Reference proteome</keyword>
<sequence>MATDKIKIGLLGVGRMGQNHLRNILQLKDAELSFIYDVDRETCAKLSAQYGVAVSEDLDADMKKVDGVVIVTPTFTHFDYIKRAAECVKNIFVEKPLTDSAETAREVVKLAEEKGLNIQVGFIERYNPAVASLKAVMLNSSSVINAEFNRSNKVASGRITDVDVVIDLMIHDIDLALGLNGKAVRVSGHGCRKNGMIEYARALVTHENGRVSDITASRITEKRIRQVNIACEDMFIDCNLLNKEVRVHRQPEQTINGAVLSAKDEAVEVKLYDALQAELSDFLKLCRGEKTQASDVYAGLESLEIAEEIRKQI</sequence>
<evidence type="ECO:0000259" key="1">
    <source>
        <dbReference type="Pfam" id="PF01408"/>
    </source>
</evidence>
<dbReference type="Gene3D" id="3.30.360.10">
    <property type="entry name" value="Dihydrodipicolinate Reductase, domain 2"/>
    <property type="match status" value="1"/>
</dbReference>
<feature type="domain" description="GFO/IDH/MocA-like oxidoreductase" evidence="2">
    <location>
        <begin position="164"/>
        <end position="232"/>
    </location>
</feature>
<dbReference type="RefSeq" id="WP_132872364.1">
    <property type="nucleotide sequence ID" value="NZ_JBLJBI010000079.1"/>
</dbReference>
<evidence type="ECO:0000313" key="4">
    <source>
        <dbReference type="Proteomes" id="UP000294614"/>
    </source>
</evidence>
<dbReference type="Proteomes" id="UP000294614">
    <property type="component" value="Unassembled WGS sequence"/>
</dbReference>
<dbReference type="PANTHER" id="PTHR43377:SF1">
    <property type="entry name" value="BILIVERDIN REDUCTASE A"/>
    <property type="match status" value="1"/>
</dbReference>
<name>A0A4R1KCT9_9BACT</name>
<accession>A0A4R1KCT9</accession>
<proteinExistence type="predicted"/>
<dbReference type="InterPro" id="IPR036291">
    <property type="entry name" value="NAD(P)-bd_dom_sf"/>
</dbReference>
<dbReference type="GO" id="GO:0000166">
    <property type="term" value="F:nucleotide binding"/>
    <property type="evidence" value="ECO:0007669"/>
    <property type="project" value="InterPro"/>
</dbReference>
<organism evidence="3 4">
    <name type="scientific">Seleniivibrio woodruffii</name>
    <dbReference type="NCBI Taxonomy" id="1078050"/>
    <lineage>
        <taxon>Bacteria</taxon>
        <taxon>Pseudomonadati</taxon>
        <taxon>Deferribacterota</taxon>
        <taxon>Deferribacteres</taxon>
        <taxon>Deferribacterales</taxon>
        <taxon>Geovibrionaceae</taxon>
        <taxon>Seleniivibrio</taxon>
    </lineage>
</organism>
<dbReference type="InterPro" id="IPR051450">
    <property type="entry name" value="Gfo/Idh/MocA_Oxidoreductases"/>
</dbReference>
<evidence type="ECO:0000259" key="2">
    <source>
        <dbReference type="Pfam" id="PF22725"/>
    </source>
</evidence>
<evidence type="ECO:0000313" key="3">
    <source>
        <dbReference type="EMBL" id="TCK62366.1"/>
    </source>
</evidence>
<dbReference type="Pfam" id="PF01408">
    <property type="entry name" value="GFO_IDH_MocA"/>
    <property type="match status" value="1"/>
</dbReference>
<dbReference type="Gene3D" id="3.40.50.720">
    <property type="entry name" value="NAD(P)-binding Rossmann-like Domain"/>
    <property type="match status" value="1"/>
</dbReference>
<dbReference type="Pfam" id="PF22725">
    <property type="entry name" value="GFO_IDH_MocA_C3"/>
    <property type="match status" value="1"/>
</dbReference>
<gene>
    <name evidence="3" type="ORF">C8D98_0891</name>
</gene>
<comment type="caution">
    <text evidence="3">The sequence shown here is derived from an EMBL/GenBank/DDBJ whole genome shotgun (WGS) entry which is preliminary data.</text>
</comment>
<dbReference type="SUPFAM" id="SSF51735">
    <property type="entry name" value="NAD(P)-binding Rossmann-fold domains"/>
    <property type="match status" value="1"/>
</dbReference>
<dbReference type="SUPFAM" id="SSF55347">
    <property type="entry name" value="Glyceraldehyde-3-phosphate dehydrogenase-like, C-terminal domain"/>
    <property type="match status" value="1"/>
</dbReference>
<dbReference type="InterPro" id="IPR055170">
    <property type="entry name" value="GFO_IDH_MocA-like_dom"/>
</dbReference>
<dbReference type="EMBL" id="SMGG01000003">
    <property type="protein sequence ID" value="TCK62366.1"/>
    <property type="molecule type" value="Genomic_DNA"/>
</dbReference>
<dbReference type="AlphaFoldDB" id="A0A4R1KCT9"/>
<protein>
    <submittedName>
        <fullName evidence="3">Putative dehydrogenase</fullName>
    </submittedName>
</protein>
<feature type="domain" description="Gfo/Idh/MocA-like oxidoreductase N-terminal" evidence="1">
    <location>
        <begin position="6"/>
        <end position="122"/>
    </location>
</feature>